<dbReference type="InterPro" id="IPR036882">
    <property type="entry name" value="Alba-like_dom_sf"/>
</dbReference>
<dbReference type="Gene3D" id="3.30.110.20">
    <property type="entry name" value="Alba-like domain"/>
    <property type="match status" value="2"/>
</dbReference>
<evidence type="ECO:0000313" key="2">
    <source>
        <dbReference type="EMBL" id="GAX73430.1"/>
    </source>
</evidence>
<feature type="compositionally biased region" description="Basic and acidic residues" evidence="1">
    <location>
        <begin position="18"/>
        <end position="35"/>
    </location>
</feature>
<dbReference type="Proteomes" id="UP000232323">
    <property type="component" value="Unassembled WGS sequence"/>
</dbReference>
<dbReference type="InterPro" id="IPR007347">
    <property type="entry name" value="SpoVS"/>
</dbReference>
<organism evidence="2 3">
    <name type="scientific">Chlamydomonas eustigma</name>
    <dbReference type="NCBI Taxonomy" id="1157962"/>
    <lineage>
        <taxon>Eukaryota</taxon>
        <taxon>Viridiplantae</taxon>
        <taxon>Chlorophyta</taxon>
        <taxon>core chlorophytes</taxon>
        <taxon>Chlorophyceae</taxon>
        <taxon>CS clade</taxon>
        <taxon>Chlamydomonadales</taxon>
        <taxon>Chlamydomonadaceae</taxon>
        <taxon>Chlamydomonas</taxon>
    </lineage>
</organism>
<dbReference type="Pfam" id="PF04232">
    <property type="entry name" value="SpoVS"/>
    <property type="match status" value="2"/>
</dbReference>
<gene>
    <name evidence="2" type="ORF">CEUSTIGMA_g882.t1</name>
</gene>
<dbReference type="PANTHER" id="PTHR35331:SF1">
    <property type="entry name" value="STAGE V SPORULATION PROTEIN S"/>
    <property type="match status" value="1"/>
</dbReference>
<comment type="caution">
    <text evidence="2">The sequence shown here is derived from an EMBL/GenBank/DDBJ whole genome shotgun (WGS) entry which is preliminary data.</text>
</comment>
<sequence>MDRYDSRSRSSTRSRRSPQRDHPYDRNSSRNKRYEDDDLEVVPDNSIKVSATSDVTALSQQISDSCLNNDPHTLLTIGNNSINQAVKGIAVANAELNKRNLQLTFQPAFRDENRTRPRIAFYLSTSRYRQDDLHEDESDSTQLTVAGQSKIKPVAGAIAGRIRENTYVVATAVGVDAVSNAVLAAGNARLYLESEGLDVKVLPAFTKIEKNGQSLNALRFICLSERI</sequence>
<evidence type="ECO:0000313" key="3">
    <source>
        <dbReference type="Proteomes" id="UP000232323"/>
    </source>
</evidence>
<dbReference type="GO" id="GO:0003676">
    <property type="term" value="F:nucleic acid binding"/>
    <property type="evidence" value="ECO:0007669"/>
    <property type="project" value="InterPro"/>
</dbReference>
<proteinExistence type="predicted"/>
<dbReference type="OrthoDB" id="10267179at2759"/>
<protein>
    <submittedName>
        <fullName evidence="2">Uncharacterized protein</fullName>
    </submittedName>
</protein>
<dbReference type="EMBL" id="BEGY01000003">
    <property type="protein sequence ID" value="GAX73430.1"/>
    <property type="molecule type" value="Genomic_DNA"/>
</dbReference>
<keyword evidence="3" id="KW-1185">Reference proteome</keyword>
<reference evidence="2 3" key="1">
    <citation type="submission" date="2017-08" db="EMBL/GenBank/DDBJ databases">
        <title>Acidophilic green algal genome provides insights into adaptation to an acidic environment.</title>
        <authorList>
            <person name="Hirooka S."/>
            <person name="Hirose Y."/>
            <person name="Kanesaki Y."/>
            <person name="Higuchi S."/>
            <person name="Fujiwara T."/>
            <person name="Onuma R."/>
            <person name="Era A."/>
            <person name="Ohbayashi R."/>
            <person name="Uzuka A."/>
            <person name="Nozaki H."/>
            <person name="Yoshikawa H."/>
            <person name="Miyagishima S.Y."/>
        </authorList>
    </citation>
    <scope>NUCLEOTIDE SEQUENCE [LARGE SCALE GENOMIC DNA]</scope>
    <source>
        <strain evidence="2 3">NIES-2499</strain>
    </source>
</reference>
<feature type="region of interest" description="Disordered" evidence="1">
    <location>
        <begin position="1"/>
        <end position="37"/>
    </location>
</feature>
<name>A0A250WSB8_9CHLO</name>
<dbReference type="AlphaFoldDB" id="A0A250WSB8"/>
<accession>A0A250WSB8</accession>
<evidence type="ECO:0000256" key="1">
    <source>
        <dbReference type="SAM" id="MobiDB-lite"/>
    </source>
</evidence>
<dbReference type="PANTHER" id="PTHR35331">
    <property type="entry name" value="STAGE V SPORULATION PROTEIN S"/>
    <property type="match status" value="1"/>
</dbReference>